<name>A0AA38XJA9_9EURO</name>
<dbReference type="EMBL" id="JAPDRK010000003">
    <property type="protein sequence ID" value="KAJ9614517.1"/>
    <property type="molecule type" value="Genomic_DNA"/>
</dbReference>
<reference evidence="3" key="1">
    <citation type="submission" date="2022-10" db="EMBL/GenBank/DDBJ databases">
        <title>Culturing micro-colonial fungi from biological soil crusts in the Mojave desert and describing Neophaeococcomyces mojavensis, and introducing the new genera and species Taxawa tesnikishii.</title>
        <authorList>
            <person name="Kurbessoian T."/>
            <person name="Stajich J.E."/>
        </authorList>
    </citation>
    <scope>NUCLEOTIDE SEQUENCE</scope>
    <source>
        <strain evidence="3">TK_41</strain>
    </source>
</reference>
<comment type="caution">
    <text evidence="3">The sequence shown here is derived from an EMBL/GenBank/DDBJ whole genome shotgun (WGS) entry which is preliminary data.</text>
</comment>
<dbReference type="InterPro" id="IPR053274">
    <property type="entry name" value="Fluconazole_resistance"/>
</dbReference>
<dbReference type="Pfam" id="PF13259">
    <property type="entry name" value="clamp_Gag1-like"/>
    <property type="match status" value="1"/>
</dbReference>
<evidence type="ECO:0000259" key="2">
    <source>
        <dbReference type="Pfam" id="PF13259"/>
    </source>
</evidence>
<feature type="compositionally biased region" description="Acidic residues" evidence="1">
    <location>
        <begin position="494"/>
        <end position="506"/>
    </location>
</feature>
<evidence type="ECO:0000313" key="4">
    <source>
        <dbReference type="Proteomes" id="UP001172673"/>
    </source>
</evidence>
<proteinExistence type="predicted"/>
<gene>
    <name evidence="3" type="ORF">H2200_002654</name>
</gene>
<feature type="domain" description="Gag1-like clamp" evidence="2">
    <location>
        <begin position="122"/>
        <end position="353"/>
    </location>
</feature>
<sequence length="603" mass="66458">MSQSSPRPSVDDSSHGAAPFLHNLTQRLRKGSSVSSQDSAPPTSMTVDPMSKTEASRAARRMILQLVRDDWDWPTVPARSPSGTDTPSVPHRDPISFRLREEAQSDLEAEDHPHKRRSKSDPYKFESPDAVADVIAERKRKRRKMVQEELTWNEGLQTWQARRDAWTGALQHMPVINRPTERRPSSTTKRPSYRSRLSQVFVRDKALEATTRPRSHTHSHSQSISTDGGSSFPASPTSPTPECSSIDSMEPASPGMTTRTTTNTTVEAKSPLTPSSTVVPVSSSSSADVGPWLPIYPPILPRDDIIRDRIKPSMYPTIYSKIVVQGLSPNVPIPLCHMIPALVDGWKNEGNWPPQPSAPLAADIKKGRKSSTFAKWRKEHTDKQSGRELVAAAQPVDDDTRRRGSIRKSIGMMRKMGSFLGGAMSSTDGLDELGIEFSEKDQAEMDRNVALNQGAEGVETKDFAYASLPTTEQDEEEALFPLARTGHPVQASSSDDDEEKDTDEAREDVPIRDEEPTPAEVVDDHPVKTKDAPAEAKNGDPANSEEEDSVGSEDYHTPDEGDPFPILSHEAAPAGRELRSPRPGADTDPEESDQENLLLFTFT</sequence>
<evidence type="ECO:0000313" key="3">
    <source>
        <dbReference type="EMBL" id="KAJ9614517.1"/>
    </source>
</evidence>
<keyword evidence="4" id="KW-1185">Reference proteome</keyword>
<feature type="compositionally biased region" description="Basic and acidic residues" evidence="1">
    <location>
        <begin position="90"/>
        <end position="103"/>
    </location>
</feature>
<feature type="compositionally biased region" description="Low complexity" evidence="1">
    <location>
        <begin position="220"/>
        <end position="241"/>
    </location>
</feature>
<evidence type="ECO:0000256" key="1">
    <source>
        <dbReference type="SAM" id="MobiDB-lite"/>
    </source>
</evidence>
<feature type="compositionally biased region" description="Polar residues" evidence="1">
    <location>
        <begin position="32"/>
        <end position="46"/>
    </location>
</feature>
<dbReference type="AlphaFoldDB" id="A0AA38XJA9"/>
<organism evidence="3 4">
    <name type="scientific">Cladophialophora chaetospira</name>
    <dbReference type="NCBI Taxonomy" id="386627"/>
    <lineage>
        <taxon>Eukaryota</taxon>
        <taxon>Fungi</taxon>
        <taxon>Dikarya</taxon>
        <taxon>Ascomycota</taxon>
        <taxon>Pezizomycotina</taxon>
        <taxon>Eurotiomycetes</taxon>
        <taxon>Chaetothyriomycetidae</taxon>
        <taxon>Chaetothyriales</taxon>
        <taxon>Herpotrichiellaceae</taxon>
        <taxon>Cladophialophora</taxon>
    </lineage>
</organism>
<feature type="region of interest" description="Disordered" evidence="1">
    <location>
        <begin position="481"/>
        <end position="603"/>
    </location>
</feature>
<feature type="region of interest" description="Disordered" evidence="1">
    <location>
        <begin position="1"/>
        <end position="130"/>
    </location>
</feature>
<feature type="compositionally biased region" description="Low complexity" evidence="1">
    <location>
        <begin position="257"/>
        <end position="284"/>
    </location>
</feature>
<feature type="region of interest" description="Disordered" evidence="1">
    <location>
        <begin position="170"/>
        <end position="284"/>
    </location>
</feature>
<feature type="compositionally biased region" description="Polar residues" evidence="1">
    <location>
        <begin position="185"/>
        <end position="198"/>
    </location>
</feature>
<feature type="compositionally biased region" description="Basic and acidic residues" evidence="1">
    <location>
        <begin position="522"/>
        <end position="538"/>
    </location>
</feature>
<dbReference type="Proteomes" id="UP001172673">
    <property type="component" value="Unassembled WGS sequence"/>
</dbReference>
<protein>
    <recommendedName>
        <fullName evidence="2">Gag1-like clamp domain-containing protein</fullName>
    </recommendedName>
</protein>
<dbReference type="PANTHER" id="PTHR28065:SF1">
    <property type="entry name" value="DUF4050 DOMAIN-CONTAINING PROTEIN"/>
    <property type="match status" value="1"/>
</dbReference>
<dbReference type="InterPro" id="IPR025124">
    <property type="entry name" value="Gag1-like_clamp"/>
</dbReference>
<dbReference type="PANTHER" id="PTHR28065">
    <property type="entry name" value="FREQUENIN"/>
    <property type="match status" value="1"/>
</dbReference>
<accession>A0AA38XJA9</accession>